<accession>A0A4Y1ZES1</accession>
<dbReference type="Proteomes" id="UP000319716">
    <property type="component" value="Unassembled WGS sequence"/>
</dbReference>
<dbReference type="EMBL" id="BEXB01000030">
    <property type="protein sequence ID" value="GAY77666.1"/>
    <property type="molecule type" value="Genomic_DNA"/>
</dbReference>
<evidence type="ECO:0000313" key="1">
    <source>
        <dbReference type="EMBL" id="GAY77666.1"/>
    </source>
</evidence>
<name>A0A4Y1ZES1_9BACL</name>
<gene>
    <name evidence="1" type="ORF">NBRC111894_3220</name>
</gene>
<protein>
    <submittedName>
        <fullName evidence="1">Uncharacterized protein</fullName>
    </submittedName>
</protein>
<organism evidence="1 2">
    <name type="scientific">Sporolactobacillus inulinus</name>
    <dbReference type="NCBI Taxonomy" id="2078"/>
    <lineage>
        <taxon>Bacteria</taxon>
        <taxon>Bacillati</taxon>
        <taxon>Bacillota</taxon>
        <taxon>Bacilli</taxon>
        <taxon>Bacillales</taxon>
        <taxon>Sporolactobacillaceae</taxon>
        <taxon>Sporolactobacillus</taxon>
    </lineage>
</organism>
<sequence length="40" mass="4654">MSMNLEQTTGQWRKVRALAKTRRLTEPRAAVTMRAFVKYG</sequence>
<reference evidence="1 2" key="1">
    <citation type="submission" date="2017-11" db="EMBL/GenBank/DDBJ databases">
        <title>Draft Genome Sequence of Sporolactobacillus inulinus NBRC 111894 Isolated from Koso, a Japanese Sugar-Vegetable Fermented Beverage.</title>
        <authorList>
            <person name="Chiou T.Y."/>
            <person name="Oshima K."/>
            <person name="Suda W."/>
            <person name="Hattori M."/>
            <person name="Takahashi T."/>
        </authorList>
    </citation>
    <scope>NUCLEOTIDE SEQUENCE [LARGE SCALE GENOMIC DNA]</scope>
    <source>
        <strain evidence="1 2">NBRC111894</strain>
    </source>
</reference>
<proteinExistence type="predicted"/>
<evidence type="ECO:0000313" key="2">
    <source>
        <dbReference type="Proteomes" id="UP000319716"/>
    </source>
</evidence>
<comment type="caution">
    <text evidence="1">The sequence shown here is derived from an EMBL/GenBank/DDBJ whole genome shotgun (WGS) entry which is preliminary data.</text>
</comment>
<dbReference type="AlphaFoldDB" id="A0A4Y1ZES1"/>